<dbReference type="EMBL" id="JALNTZ010003961">
    <property type="protein sequence ID" value="KAJ3615693.1"/>
    <property type="molecule type" value="Genomic_DNA"/>
</dbReference>
<dbReference type="PANTHER" id="PTHR23048:SF0">
    <property type="entry name" value="CALMODULIN LIKE 3"/>
    <property type="match status" value="1"/>
</dbReference>
<organism evidence="4 5">
    <name type="scientific">Zophobas morio</name>
    <dbReference type="NCBI Taxonomy" id="2755281"/>
    <lineage>
        <taxon>Eukaryota</taxon>
        <taxon>Metazoa</taxon>
        <taxon>Ecdysozoa</taxon>
        <taxon>Arthropoda</taxon>
        <taxon>Hexapoda</taxon>
        <taxon>Insecta</taxon>
        <taxon>Pterygota</taxon>
        <taxon>Neoptera</taxon>
        <taxon>Endopterygota</taxon>
        <taxon>Coleoptera</taxon>
        <taxon>Polyphaga</taxon>
        <taxon>Cucujiformia</taxon>
        <taxon>Tenebrionidae</taxon>
        <taxon>Zophobas</taxon>
    </lineage>
</organism>
<sequence length="149" mass="16824">MSSELTEEQIAEFKEAFSLLDRDHNDTITTKELGTVMRSLGQNPTEEELQEIIHEVDPSGKGTIDFPRFLISMAKKMNEGDSDQDVIEAFKVFDKNMTGYIGAEELRHILISLGEKLSDEEADALIREADTKGDGNIYYVDFVKRMSAK</sequence>
<dbReference type="FunFam" id="1.10.238.10:FF:000527">
    <property type="entry name" value="Calmodulin-3"/>
    <property type="match status" value="1"/>
</dbReference>
<dbReference type="CDD" id="cd00051">
    <property type="entry name" value="EFh"/>
    <property type="match status" value="2"/>
</dbReference>
<dbReference type="InterPro" id="IPR050230">
    <property type="entry name" value="CALM/Myosin/TropC-like"/>
</dbReference>
<dbReference type="GO" id="GO:0016460">
    <property type="term" value="C:myosin II complex"/>
    <property type="evidence" value="ECO:0007669"/>
    <property type="project" value="TreeGrafter"/>
</dbReference>
<feature type="domain" description="EF-hand" evidence="3">
    <location>
        <begin position="8"/>
        <end position="43"/>
    </location>
</feature>
<feature type="domain" description="EF-hand" evidence="3">
    <location>
        <begin position="44"/>
        <end position="79"/>
    </location>
</feature>
<evidence type="ECO:0000259" key="3">
    <source>
        <dbReference type="PROSITE" id="PS50222"/>
    </source>
</evidence>
<dbReference type="PROSITE" id="PS00018">
    <property type="entry name" value="EF_HAND_1"/>
    <property type="match status" value="2"/>
</dbReference>
<accession>A0AA38HF32</accession>
<dbReference type="PANTHER" id="PTHR23048">
    <property type="entry name" value="MYOSIN LIGHT CHAIN 1, 3"/>
    <property type="match status" value="1"/>
</dbReference>
<dbReference type="GO" id="GO:0005509">
    <property type="term" value="F:calcium ion binding"/>
    <property type="evidence" value="ECO:0007669"/>
    <property type="project" value="InterPro"/>
</dbReference>
<evidence type="ECO:0000256" key="1">
    <source>
        <dbReference type="ARBA" id="ARBA00022737"/>
    </source>
</evidence>
<dbReference type="AlphaFoldDB" id="A0AA38HF32"/>
<dbReference type="Gene3D" id="1.10.238.10">
    <property type="entry name" value="EF-hand"/>
    <property type="match status" value="1"/>
</dbReference>
<feature type="domain" description="EF-hand" evidence="3">
    <location>
        <begin position="117"/>
        <end position="149"/>
    </location>
</feature>
<dbReference type="InterPro" id="IPR011992">
    <property type="entry name" value="EF-hand-dom_pair"/>
</dbReference>
<gene>
    <name evidence="4" type="ORF">Zmor_012375</name>
</gene>
<evidence type="ECO:0000256" key="2">
    <source>
        <dbReference type="ARBA" id="ARBA00022837"/>
    </source>
</evidence>
<name>A0AA38HF32_9CUCU</name>
<dbReference type="Proteomes" id="UP001168821">
    <property type="component" value="Unassembled WGS sequence"/>
</dbReference>
<keyword evidence="5" id="KW-1185">Reference proteome</keyword>
<keyword evidence="1" id="KW-0677">Repeat</keyword>
<dbReference type="InterPro" id="IPR002048">
    <property type="entry name" value="EF_hand_dom"/>
</dbReference>
<comment type="caution">
    <text evidence="4">The sequence shown here is derived from an EMBL/GenBank/DDBJ whole genome shotgun (WGS) entry which is preliminary data.</text>
</comment>
<evidence type="ECO:0000313" key="5">
    <source>
        <dbReference type="Proteomes" id="UP001168821"/>
    </source>
</evidence>
<protein>
    <recommendedName>
        <fullName evidence="3">EF-hand domain-containing protein</fullName>
    </recommendedName>
</protein>
<dbReference type="GO" id="GO:0072686">
    <property type="term" value="C:mitotic spindle"/>
    <property type="evidence" value="ECO:0007669"/>
    <property type="project" value="UniProtKB-ARBA"/>
</dbReference>
<dbReference type="SUPFAM" id="SSF47473">
    <property type="entry name" value="EF-hand"/>
    <property type="match status" value="1"/>
</dbReference>
<keyword evidence="2" id="KW-0106">Calcium</keyword>
<dbReference type="Pfam" id="PF13499">
    <property type="entry name" value="EF-hand_7"/>
    <property type="match status" value="2"/>
</dbReference>
<dbReference type="InterPro" id="IPR018247">
    <property type="entry name" value="EF_Hand_1_Ca_BS"/>
</dbReference>
<dbReference type="PROSITE" id="PS50222">
    <property type="entry name" value="EF_HAND_2"/>
    <property type="match status" value="4"/>
</dbReference>
<reference evidence="4" key="1">
    <citation type="journal article" date="2023" name="G3 (Bethesda)">
        <title>Whole genome assemblies of Zophobas morio and Tenebrio molitor.</title>
        <authorList>
            <person name="Kaur S."/>
            <person name="Stinson S.A."/>
            <person name="diCenzo G.C."/>
        </authorList>
    </citation>
    <scope>NUCLEOTIDE SEQUENCE</scope>
    <source>
        <strain evidence="4">QUZm001</strain>
    </source>
</reference>
<proteinExistence type="predicted"/>
<evidence type="ECO:0000313" key="4">
    <source>
        <dbReference type="EMBL" id="KAJ3615693.1"/>
    </source>
</evidence>
<feature type="domain" description="EF-hand" evidence="3">
    <location>
        <begin position="81"/>
        <end position="116"/>
    </location>
</feature>
<dbReference type="SMART" id="SM00054">
    <property type="entry name" value="EFh"/>
    <property type="match status" value="4"/>
</dbReference>